<accession>A0AAW5HUV6</accession>
<keyword evidence="1" id="KW-0963">Cytoplasm</keyword>
<evidence type="ECO:0000259" key="5">
    <source>
        <dbReference type="Pfam" id="PF05175"/>
    </source>
</evidence>
<dbReference type="InterPro" id="IPR056684">
    <property type="entry name" value="DUF7782"/>
</dbReference>
<dbReference type="Pfam" id="PF05175">
    <property type="entry name" value="MTS"/>
    <property type="match status" value="1"/>
</dbReference>
<reference evidence="8 9" key="1">
    <citation type="submission" date="2021-01" db="EMBL/GenBank/DDBJ databases">
        <title>Identification and Characterization of Corynebacterium sp.</title>
        <authorList>
            <person name="Luo Q."/>
            <person name="Qu P."/>
            <person name="Chen Q."/>
        </authorList>
    </citation>
    <scope>NUCLEOTIDE SEQUENCE [LARGE SCALE GENOMIC DNA]</scope>
    <source>
        <strain evidence="8 9">MC-18</strain>
    </source>
</reference>
<evidence type="ECO:0000256" key="2">
    <source>
        <dbReference type="ARBA" id="ARBA00022552"/>
    </source>
</evidence>
<dbReference type="InterPro" id="IPR029063">
    <property type="entry name" value="SAM-dependent_MTases_sf"/>
</dbReference>
<dbReference type="AlphaFoldDB" id="A0AAW5HUV6"/>
<organism evidence="8 9">
    <name type="scientific">Corynebacterium lipophilum</name>
    <dbReference type="NCBI Taxonomy" id="2804918"/>
    <lineage>
        <taxon>Bacteria</taxon>
        <taxon>Bacillati</taxon>
        <taxon>Actinomycetota</taxon>
        <taxon>Actinomycetes</taxon>
        <taxon>Mycobacteriales</taxon>
        <taxon>Corynebacteriaceae</taxon>
        <taxon>Corynebacterium</taxon>
    </lineage>
</organism>
<evidence type="ECO:0000313" key="9">
    <source>
        <dbReference type="Proteomes" id="UP001205920"/>
    </source>
</evidence>
<evidence type="ECO:0000313" key="8">
    <source>
        <dbReference type="EMBL" id="MCO6393576.1"/>
    </source>
</evidence>
<dbReference type="GO" id="GO:0008170">
    <property type="term" value="F:N-methyltransferase activity"/>
    <property type="evidence" value="ECO:0007669"/>
    <property type="project" value="UniProtKB-ARBA"/>
</dbReference>
<sequence length="517" mass="56244">MTDLSSTAFGLHPGLARELGERLRALPYTTSSIGSYLGPNAYQALYRGEVGAVLRRCHSEDVIGSAISTLLLRRPTSQNELEALFGSSLAEKLISAGVFRQTKEQRYEVAYDIRPHLLSQQHHFIVADLDASTSAIVPGKDHVLGVGAASKSLLHAIPQSPTGTVLDLGAGSGVLSVAQSGLADQIVGTDIHHRAIELAQATLEMNGITNVQLREGSWFEPVAGEQFERIVANPPFVVGIPEVGHVYRDSGMPLDEASRLVAEHAPEYLAAGGMLCMLGSWAHIDGEVWQSRVASWAPSQGVSAWVLQREVVDPETYVATWLKDESVDLRTESGIARTQQWLDYFQAAGVHAIGFGWIFMQHIGDQPSEITAEELAQPFTDPLGPEVEEYFLRQAWLRQKSVQELLDSSFLVRPTVAIEDIAVPNTEEGLGFTREELRITRMDGPRFSHSLDEALKTVLAGLHPAGLPLRDVVGILAASRGVDDQQALEELENQTVAAVVDLIRHGIVLPSEIAEVE</sequence>
<evidence type="ECO:0000256" key="1">
    <source>
        <dbReference type="ARBA" id="ARBA00022490"/>
    </source>
</evidence>
<dbReference type="GO" id="GO:0006364">
    <property type="term" value="P:rRNA processing"/>
    <property type="evidence" value="ECO:0007669"/>
    <property type="project" value="UniProtKB-KW"/>
</dbReference>
<keyword evidence="9" id="KW-1185">Reference proteome</keyword>
<dbReference type="InterPro" id="IPR046977">
    <property type="entry name" value="RsmC/RlmG"/>
</dbReference>
<protein>
    <submittedName>
        <fullName evidence="8">Methyltransferase</fullName>
    </submittedName>
</protein>
<dbReference type="InterPro" id="IPR007848">
    <property type="entry name" value="Small_mtfrase_dom"/>
</dbReference>
<dbReference type="GO" id="GO:0008757">
    <property type="term" value="F:S-adenosylmethionine-dependent methyltransferase activity"/>
    <property type="evidence" value="ECO:0007669"/>
    <property type="project" value="InterPro"/>
</dbReference>
<dbReference type="InterPro" id="IPR055487">
    <property type="entry name" value="DUF7059"/>
</dbReference>
<dbReference type="InterPro" id="IPR002052">
    <property type="entry name" value="DNA_methylase_N6_adenine_CS"/>
</dbReference>
<dbReference type="RefSeq" id="WP_252930840.1">
    <property type="nucleotide sequence ID" value="NZ_JAEUWV010000001.1"/>
</dbReference>
<gene>
    <name evidence="8" type="ORF">JMN37_01030</name>
</gene>
<dbReference type="EMBL" id="JAEUWV010000001">
    <property type="protein sequence ID" value="MCO6393576.1"/>
    <property type="molecule type" value="Genomic_DNA"/>
</dbReference>
<dbReference type="GO" id="GO:0032259">
    <property type="term" value="P:methylation"/>
    <property type="evidence" value="ECO:0007669"/>
    <property type="project" value="UniProtKB-KW"/>
</dbReference>
<dbReference type="PANTHER" id="PTHR47816:SF4">
    <property type="entry name" value="RIBOSOMAL RNA SMALL SUBUNIT METHYLTRANSFERASE C"/>
    <property type="match status" value="1"/>
</dbReference>
<name>A0AAW5HUV6_9CORY</name>
<keyword evidence="4" id="KW-0808">Transferase</keyword>
<dbReference type="PANTHER" id="PTHR47816">
    <property type="entry name" value="RIBOSOMAL RNA SMALL SUBUNIT METHYLTRANSFERASE C"/>
    <property type="match status" value="1"/>
</dbReference>
<evidence type="ECO:0000256" key="3">
    <source>
        <dbReference type="ARBA" id="ARBA00022603"/>
    </source>
</evidence>
<feature type="domain" description="Methyltransferase small" evidence="5">
    <location>
        <begin position="148"/>
        <end position="243"/>
    </location>
</feature>
<dbReference type="PROSITE" id="PS00092">
    <property type="entry name" value="N6_MTASE"/>
    <property type="match status" value="1"/>
</dbReference>
<evidence type="ECO:0000259" key="7">
    <source>
        <dbReference type="Pfam" id="PF25004"/>
    </source>
</evidence>
<evidence type="ECO:0000256" key="4">
    <source>
        <dbReference type="ARBA" id="ARBA00022679"/>
    </source>
</evidence>
<evidence type="ECO:0000259" key="6">
    <source>
        <dbReference type="Pfam" id="PF23186"/>
    </source>
</evidence>
<dbReference type="Proteomes" id="UP001205920">
    <property type="component" value="Unassembled WGS sequence"/>
</dbReference>
<dbReference type="CDD" id="cd02440">
    <property type="entry name" value="AdoMet_MTases"/>
    <property type="match status" value="1"/>
</dbReference>
<dbReference type="SUPFAM" id="SSF53335">
    <property type="entry name" value="S-adenosyl-L-methionine-dependent methyltransferases"/>
    <property type="match status" value="1"/>
</dbReference>
<comment type="caution">
    <text evidence="8">The sequence shown here is derived from an EMBL/GenBank/DDBJ whole genome shotgun (WGS) entry which is preliminary data.</text>
</comment>
<dbReference type="Gene3D" id="3.40.50.150">
    <property type="entry name" value="Vaccinia Virus protein VP39"/>
    <property type="match status" value="1"/>
</dbReference>
<dbReference type="GO" id="GO:0003676">
    <property type="term" value="F:nucleic acid binding"/>
    <property type="evidence" value="ECO:0007669"/>
    <property type="project" value="InterPro"/>
</dbReference>
<feature type="domain" description="DUF7059" evidence="6">
    <location>
        <begin position="27"/>
        <end position="104"/>
    </location>
</feature>
<proteinExistence type="predicted"/>
<keyword evidence="3 8" id="KW-0489">Methyltransferase</keyword>
<keyword evidence="2" id="KW-0698">rRNA processing</keyword>
<dbReference type="Pfam" id="PF25004">
    <property type="entry name" value="DUF7782"/>
    <property type="match status" value="1"/>
</dbReference>
<feature type="domain" description="DUF7782" evidence="7">
    <location>
        <begin position="388"/>
        <end position="510"/>
    </location>
</feature>
<dbReference type="Pfam" id="PF23186">
    <property type="entry name" value="DUF7059"/>
    <property type="match status" value="1"/>
</dbReference>